<organism evidence="1 2">
    <name type="scientific">Microbacterium salsuginis</name>
    <dbReference type="NCBI Taxonomy" id="2722803"/>
    <lineage>
        <taxon>Bacteria</taxon>
        <taxon>Bacillati</taxon>
        <taxon>Actinomycetota</taxon>
        <taxon>Actinomycetes</taxon>
        <taxon>Micrococcales</taxon>
        <taxon>Microbacteriaceae</taxon>
        <taxon>Microbacterium</taxon>
    </lineage>
</organism>
<proteinExistence type="predicted"/>
<dbReference type="EMBL" id="JABACI010000001">
    <property type="protein sequence ID" value="NLP82569.1"/>
    <property type="molecule type" value="Genomic_DNA"/>
</dbReference>
<protein>
    <submittedName>
        <fullName evidence="1">Uncharacterized protein</fullName>
    </submittedName>
</protein>
<dbReference type="RefSeq" id="WP_168911061.1">
    <property type="nucleotide sequence ID" value="NZ_JABACI010000001.1"/>
</dbReference>
<reference evidence="1 2" key="1">
    <citation type="submission" date="2020-04" db="EMBL/GenBank/DDBJ databases">
        <title>CFH 90308 Microbacterium sp.</title>
        <authorList>
            <person name="Nie G."/>
            <person name="Ming H."/>
            <person name="Xia T."/>
        </authorList>
    </citation>
    <scope>NUCLEOTIDE SEQUENCE [LARGE SCALE GENOMIC DNA]</scope>
    <source>
        <strain evidence="1 2">CFH 90308</strain>
    </source>
</reference>
<accession>A0ABX1K944</accession>
<sequence length="106" mass="12164">MTKNRRYEAHYDALNDQRIAEAATSVTLPNLAYGPEPIHWATPRDRPAVWAWIQWEGKPAERLAAVATGWNDRVVIVEWYSAAGARNTVVWRNAVTRREQHGEPRT</sequence>
<keyword evidence="2" id="KW-1185">Reference proteome</keyword>
<gene>
    <name evidence="1" type="ORF">HF576_01785</name>
</gene>
<dbReference type="Proteomes" id="UP001429745">
    <property type="component" value="Unassembled WGS sequence"/>
</dbReference>
<comment type="caution">
    <text evidence="1">The sequence shown here is derived from an EMBL/GenBank/DDBJ whole genome shotgun (WGS) entry which is preliminary data.</text>
</comment>
<evidence type="ECO:0000313" key="2">
    <source>
        <dbReference type="Proteomes" id="UP001429745"/>
    </source>
</evidence>
<evidence type="ECO:0000313" key="1">
    <source>
        <dbReference type="EMBL" id="NLP82569.1"/>
    </source>
</evidence>
<name>A0ABX1K944_9MICO</name>